<sequence length="448" mass="48008">MKRRAGSSEVRDSLRTQLWPVPLAAAIGAVVLGQILPFLDRQLENNLSDAVSGLLFGGGPEAAQALMQTIAGSLVTVTSLTFSLTVVTLQLASSQFSPRLLRTFSRDRFVHTTLGLFLATFLFSLTVLRSIRSETSEGDGFVPKISITLAFGLTVASVIALVFFLGHLATQIRVETMMRDVHSEADEAIARIFPEDGSPEPKPMLSPEWDATRIESPVSGFLLGVDVKTALEAAIESDTFVVIDAVPGASLIAGVPFARAWALDRAPIDDERKSVLSLGLGSSLSTGFERTSTQDAGFGLQQLLDVASRALSPGVNDPTTAVHAIGHISALLCSLAGLRTGPKFHADEEGRPRVVVGYPTFEDLLDQAMVQLRTYALDDPRTAGRVVRMLRELSWVVRQGPQSAALGLELDLLRAEITTAHVSPQTKELLLRDCAAVTAASRGSWLSP</sequence>
<keyword evidence="1" id="KW-0472">Membrane</keyword>
<comment type="caution">
    <text evidence="2">The sequence shown here is derived from an EMBL/GenBank/DDBJ whole genome shotgun (WGS) entry which is preliminary data.</text>
</comment>
<name>A0A2U1TCN2_9MICO</name>
<gene>
    <name evidence="2" type="ORF">DF223_10325</name>
</gene>
<dbReference type="Pfam" id="PF10011">
    <property type="entry name" value="DUF2254"/>
    <property type="match status" value="1"/>
</dbReference>
<reference evidence="3" key="1">
    <citation type="submission" date="2018-04" db="EMBL/GenBank/DDBJ databases">
        <authorList>
            <person name="Liu S."/>
            <person name="Wang Z."/>
            <person name="Li J."/>
        </authorList>
    </citation>
    <scope>NUCLEOTIDE SEQUENCE [LARGE SCALE GENOMIC DNA]</scope>
    <source>
        <strain evidence="3">622</strain>
    </source>
</reference>
<feature type="transmembrane region" description="Helical" evidence="1">
    <location>
        <begin position="21"/>
        <end position="39"/>
    </location>
</feature>
<accession>A0A2U1TCN2</accession>
<keyword evidence="1" id="KW-0812">Transmembrane</keyword>
<dbReference type="Proteomes" id="UP000244962">
    <property type="component" value="Unassembled WGS sequence"/>
</dbReference>
<feature type="transmembrane region" description="Helical" evidence="1">
    <location>
        <begin position="109"/>
        <end position="127"/>
    </location>
</feature>
<feature type="transmembrane region" description="Helical" evidence="1">
    <location>
        <begin position="65"/>
        <end position="89"/>
    </location>
</feature>
<dbReference type="EMBL" id="QEFB01000011">
    <property type="protein sequence ID" value="PWC06651.1"/>
    <property type="molecule type" value="Genomic_DNA"/>
</dbReference>
<protein>
    <submittedName>
        <fullName evidence="2">DUF2254 domain-containing protein</fullName>
    </submittedName>
</protein>
<organism evidence="2 3">
    <name type="scientific">Mycetocola zhujimingii</name>
    <dbReference type="NCBI Taxonomy" id="2079792"/>
    <lineage>
        <taxon>Bacteria</taxon>
        <taxon>Bacillati</taxon>
        <taxon>Actinomycetota</taxon>
        <taxon>Actinomycetes</taxon>
        <taxon>Micrococcales</taxon>
        <taxon>Microbacteriaceae</taxon>
        <taxon>Mycetocola</taxon>
    </lineage>
</organism>
<dbReference type="InterPro" id="IPR018723">
    <property type="entry name" value="DUF2254_membrane"/>
</dbReference>
<keyword evidence="3" id="KW-1185">Reference proteome</keyword>
<dbReference type="AlphaFoldDB" id="A0A2U1TCN2"/>
<dbReference type="RefSeq" id="WP_108963097.1">
    <property type="nucleotide sequence ID" value="NZ_QEFB01000011.1"/>
</dbReference>
<evidence type="ECO:0000313" key="3">
    <source>
        <dbReference type="Proteomes" id="UP000244962"/>
    </source>
</evidence>
<proteinExistence type="predicted"/>
<evidence type="ECO:0000256" key="1">
    <source>
        <dbReference type="SAM" id="Phobius"/>
    </source>
</evidence>
<feature type="transmembrane region" description="Helical" evidence="1">
    <location>
        <begin position="147"/>
        <end position="169"/>
    </location>
</feature>
<evidence type="ECO:0000313" key="2">
    <source>
        <dbReference type="EMBL" id="PWC06651.1"/>
    </source>
</evidence>
<keyword evidence="1" id="KW-1133">Transmembrane helix</keyword>